<dbReference type="PRINTS" id="PR01438">
    <property type="entry name" value="UNVRSLSTRESS"/>
</dbReference>
<comment type="caution">
    <text evidence="3">The sequence shown here is derived from an EMBL/GenBank/DDBJ whole genome shotgun (WGS) entry which is preliminary data.</text>
</comment>
<accession>A0A2P6M9M2</accession>
<dbReference type="PANTHER" id="PTHR46268:SF6">
    <property type="entry name" value="UNIVERSAL STRESS PROTEIN UP12"/>
    <property type="match status" value="1"/>
</dbReference>
<dbReference type="SUPFAM" id="SSF52402">
    <property type="entry name" value="Adenine nucleotide alpha hydrolases-like"/>
    <property type="match status" value="2"/>
</dbReference>
<dbReference type="CDD" id="cd00293">
    <property type="entry name" value="USP-like"/>
    <property type="match status" value="2"/>
</dbReference>
<evidence type="ECO:0000256" key="1">
    <source>
        <dbReference type="ARBA" id="ARBA00008791"/>
    </source>
</evidence>
<protein>
    <recommendedName>
        <fullName evidence="2">UspA domain-containing protein</fullName>
    </recommendedName>
</protein>
<dbReference type="OrthoDB" id="9804721at2"/>
<gene>
    <name evidence="3" type="ORF">C6N40_05610</name>
</gene>
<sequence length="302" mass="32243">MRIEAMAPSPEIIIAATDFSDAAGLAVERAAAIARGHRWRLRLLHALGDGDLLERLDQGLRGEFSVELARRAAGSRLARERERLLAAGVADVDYEVIEGTLPSLLPQVLHQGEHGVVVIGAQGETGFRQTLLGSTADRVLRSGALPVLLARRDPGQPYRRVVLATDFSDSSLRAARLGLALAAGAGFYLLHALELPPDRSLAFANASPETKEAFHHEARERANRQLQAFGARVGEGGVELTRAVREGPPAAVLSAFVEEAEIDLVVLGSRPRARWEANLLGSTALFATNGLPCDVLLVPGGE</sequence>
<keyword evidence="4" id="KW-1185">Reference proteome</keyword>
<dbReference type="AlphaFoldDB" id="A0A2P6M9M2"/>
<dbReference type="PANTHER" id="PTHR46268">
    <property type="entry name" value="STRESS RESPONSE PROTEIN NHAX"/>
    <property type="match status" value="1"/>
</dbReference>
<evidence type="ECO:0000313" key="4">
    <source>
        <dbReference type="Proteomes" id="UP000241736"/>
    </source>
</evidence>
<reference evidence="3 4" key="1">
    <citation type="submission" date="2018-03" db="EMBL/GenBank/DDBJ databases">
        <title>Arenimonas caeni sp. nov., isolated from activated sludge.</title>
        <authorList>
            <person name="Liu H."/>
        </authorList>
    </citation>
    <scope>NUCLEOTIDE SEQUENCE [LARGE SCALE GENOMIC DNA]</scope>
    <source>
        <strain evidence="4">z29</strain>
    </source>
</reference>
<feature type="domain" description="UspA" evidence="2">
    <location>
        <begin position="158"/>
        <end position="299"/>
    </location>
</feature>
<dbReference type="Pfam" id="PF00582">
    <property type="entry name" value="Usp"/>
    <property type="match status" value="2"/>
</dbReference>
<dbReference type="Gene3D" id="3.40.50.620">
    <property type="entry name" value="HUPs"/>
    <property type="match status" value="2"/>
</dbReference>
<dbReference type="InterPro" id="IPR006016">
    <property type="entry name" value="UspA"/>
</dbReference>
<dbReference type="InterPro" id="IPR006015">
    <property type="entry name" value="Universal_stress_UspA"/>
</dbReference>
<organism evidence="3 4">
    <name type="scientific">Arenimonas caeni</name>
    <dbReference type="NCBI Taxonomy" id="2058085"/>
    <lineage>
        <taxon>Bacteria</taxon>
        <taxon>Pseudomonadati</taxon>
        <taxon>Pseudomonadota</taxon>
        <taxon>Gammaproteobacteria</taxon>
        <taxon>Lysobacterales</taxon>
        <taxon>Lysobacteraceae</taxon>
        <taxon>Arenimonas</taxon>
    </lineage>
</organism>
<evidence type="ECO:0000259" key="2">
    <source>
        <dbReference type="Pfam" id="PF00582"/>
    </source>
</evidence>
<evidence type="ECO:0000313" key="3">
    <source>
        <dbReference type="EMBL" id="PRH82687.1"/>
    </source>
</evidence>
<dbReference type="InterPro" id="IPR014729">
    <property type="entry name" value="Rossmann-like_a/b/a_fold"/>
</dbReference>
<feature type="domain" description="UspA" evidence="2">
    <location>
        <begin position="12"/>
        <end position="151"/>
    </location>
</feature>
<comment type="similarity">
    <text evidence="1">Belongs to the universal stress protein A family.</text>
</comment>
<dbReference type="EMBL" id="PVLF01000005">
    <property type="protein sequence ID" value="PRH82687.1"/>
    <property type="molecule type" value="Genomic_DNA"/>
</dbReference>
<proteinExistence type="inferred from homology"/>
<dbReference type="Proteomes" id="UP000241736">
    <property type="component" value="Unassembled WGS sequence"/>
</dbReference>
<name>A0A2P6M9M2_9GAMM</name>